<gene>
    <name evidence="4" type="ORF">SAMN05421820_109113</name>
</gene>
<dbReference type="STRING" id="430522.BFS30_05580"/>
<dbReference type="Gene3D" id="1.10.12.10">
    <property type="entry name" value="Lyase 2-enoyl-coa Hydratase, Chain A, domain 2"/>
    <property type="match status" value="1"/>
</dbReference>
<protein>
    <submittedName>
        <fullName evidence="4">Enoyl-CoA hydratase</fullName>
    </submittedName>
</protein>
<dbReference type="Proteomes" id="UP000183200">
    <property type="component" value="Unassembled WGS sequence"/>
</dbReference>
<dbReference type="PROSITE" id="PS00166">
    <property type="entry name" value="ENOYL_COA_HYDRATASE"/>
    <property type="match status" value="1"/>
</dbReference>
<accession>A0A1H0DVN1</accession>
<proteinExistence type="inferred from homology"/>
<dbReference type="InterPro" id="IPR029045">
    <property type="entry name" value="ClpP/crotonase-like_dom_sf"/>
</dbReference>
<dbReference type="FunFam" id="3.90.226.10:FF:000009">
    <property type="entry name" value="Carnitinyl-CoA dehydratase"/>
    <property type="match status" value="1"/>
</dbReference>
<evidence type="ECO:0000313" key="5">
    <source>
        <dbReference type="Proteomes" id="UP000183200"/>
    </source>
</evidence>
<dbReference type="InterPro" id="IPR014748">
    <property type="entry name" value="Enoyl-CoA_hydra_C"/>
</dbReference>
<dbReference type="RefSeq" id="WP_074611356.1">
    <property type="nucleotide sequence ID" value="NZ_FNGY01000009.1"/>
</dbReference>
<name>A0A1H0DVN1_9SPHI</name>
<dbReference type="Pfam" id="PF00378">
    <property type="entry name" value="ECH_1"/>
    <property type="match status" value="1"/>
</dbReference>
<reference evidence="5" key="1">
    <citation type="submission" date="2016-10" db="EMBL/GenBank/DDBJ databases">
        <authorList>
            <person name="Varghese N."/>
            <person name="Submissions S."/>
        </authorList>
    </citation>
    <scope>NUCLEOTIDE SEQUENCE [LARGE SCALE GENOMIC DNA]</scope>
    <source>
        <strain evidence="5">DSM 19110</strain>
    </source>
</reference>
<keyword evidence="5" id="KW-1185">Reference proteome</keyword>
<evidence type="ECO:0000313" key="4">
    <source>
        <dbReference type="EMBL" id="SDN74129.1"/>
    </source>
</evidence>
<dbReference type="GO" id="GO:0016829">
    <property type="term" value="F:lyase activity"/>
    <property type="evidence" value="ECO:0007669"/>
    <property type="project" value="UniProtKB-KW"/>
</dbReference>
<sequence>MAYQNILSEIRAQVLYVTINREQKLNALNKETLTELAEVIAFAGQTEEVRAVLLTGAGEKAFVAGADISEFAAYRSEQGEDLARKGQHTVFDAIENCPKPVIAAINGFALGGGLELAMACHIRVASENARLGLPEVSLGLIPGYGGTQRLTQLVGKGRAIEMITTADMITAAHAEKIGLVNYVVPAAELLSKVEEILAKIKLRAPLAVASAIRAVNASLLFDEDGFEAEIKEFGKCFDTNDFIEGTTAFLEKRKPAFLGK</sequence>
<dbReference type="EMBL" id="FNGY01000009">
    <property type="protein sequence ID" value="SDN74129.1"/>
    <property type="molecule type" value="Genomic_DNA"/>
</dbReference>
<dbReference type="GO" id="GO:0006635">
    <property type="term" value="P:fatty acid beta-oxidation"/>
    <property type="evidence" value="ECO:0007669"/>
    <property type="project" value="TreeGrafter"/>
</dbReference>
<dbReference type="AlphaFoldDB" id="A0A1H0DVN1"/>
<dbReference type="PANTHER" id="PTHR11941">
    <property type="entry name" value="ENOYL-COA HYDRATASE-RELATED"/>
    <property type="match status" value="1"/>
</dbReference>
<dbReference type="PANTHER" id="PTHR11941:SF54">
    <property type="entry name" value="ENOYL-COA HYDRATASE, MITOCHONDRIAL"/>
    <property type="match status" value="1"/>
</dbReference>
<evidence type="ECO:0000256" key="1">
    <source>
        <dbReference type="ARBA" id="ARBA00005254"/>
    </source>
</evidence>
<evidence type="ECO:0000256" key="2">
    <source>
        <dbReference type="ARBA" id="ARBA00023239"/>
    </source>
</evidence>
<dbReference type="CDD" id="cd06558">
    <property type="entry name" value="crotonase-like"/>
    <property type="match status" value="1"/>
</dbReference>
<keyword evidence="2" id="KW-0456">Lyase</keyword>
<dbReference type="OrthoDB" id="9775794at2"/>
<dbReference type="InterPro" id="IPR018376">
    <property type="entry name" value="Enoyl-CoA_hyd/isom_CS"/>
</dbReference>
<organism evidence="4 5">
    <name type="scientific">Pedobacter steynii</name>
    <dbReference type="NCBI Taxonomy" id="430522"/>
    <lineage>
        <taxon>Bacteria</taxon>
        <taxon>Pseudomonadati</taxon>
        <taxon>Bacteroidota</taxon>
        <taxon>Sphingobacteriia</taxon>
        <taxon>Sphingobacteriales</taxon>
        <taxon>Sphingobacteriaceae</taxon>
        <taxon>Pedobacter</taxon>
    </lineage>
</organism>
<evidence type="ECO:0000256" key="3">
    <source>
        <dbReference type="RuleBase" id="RU003707"/>
    </source>
</evidence>
<dbReference type="InterPro" id="IPR001753">
    <property type="entry name" value="Enoyl-CoA_hydra/iso"/>
</dbReference>
<dbReference type="Gene3D" id="3.90.226.10">
    <property type="entry name" value="2-enoyl-CoA Hydratase, Chain A, domain 1"/>
    <property type="match status" value="1"/>
</dbReference>
<comment type="similarity">
    <text evidence="1 3">Belongs to the enoyl-CoA hydratase/isomerase family.</text>
</comment>
<dbReference type="SUPFAM" id="SSF52096">
    <property type="entry name" value="ClpP/crotonase"/>
    <property type="match status" value="1"/>
</dbReference>